<feature type="transmembrane region" description="Helical" evidence="3">
    <location>
        <begin position="583"/>
        <end position="603"/>
    </location>
</feature>
<evidence type="ECO:0000313" key="4">
    <source>
        <dbReference type="EMBL" id="KAG0253677.1"/>
    </source>
</evidence>
<keyword evidence="3" id="KW-1133">Transmembrane helix</keyword>
<dbReference type="GO" id="GO:0005216">
    <property type="term" value="F:monoatomic ion channel activity"/>
    <property type="evidence" value="ECO:0007669"/>
    <property type="project" value="InterPro"/>
</dbReference>
<gene>
    <name evidence="4" type="ORF">BG011_006227</name>
</gene>
<feature type="transmembrane region" description="Helical" evidence="3">
    <location>
        <begin position="641"/>
        <end position="664"/>
    </location>
</feature>
<keyword evidence="3" id="KW-0812">Transmembrane</keyword>
<comment type="caution">
    <text evidence="4">The sequence shown here is derived from an EMBL/GenBank/DDBJ whole genome shotgun (WGS) entry which is preliminary data.</text>
</comment>
<keyword evidence="3" id="KW-0472">Membrane</keyword>
<dbReference type="GO" id="GO:0005886">
    <property type="term" value="C:plasma membrane"/>
    <property type="evidence" value="ECO:0007669"/>
    <property type="project" value="TreeGrafter"/>
</dbReference>
<protein>
    <recommendedName>
        <fullName evidence="6">Ion transport domain-containing protein</fullName>
    </recommendedName>
</protein>
<organism evidence="4 5">
    <name type="scientific">Mortierella polycephala</name>
    <dbReference type="NCBI Taxonomy" id="41804"/>
    <lineage>
        <taxon>Eukaryota</taxon>
        <taxon>Fungi</taxon>
        <taxon>Fungi incertae sedis</taxon>
        <taxon>Mucoromycota</taxon>
        <taxon>Mortierellomycotina</taxon>
        <taxon>Mortierellomycetes</taxon>
        <taxon>Mortierellales</taxon>
        <taxon>Mortierellaceae</taxon>
        <taxon>Mortierella</taxon>
    </lineage>
</organism>
<evidence type="ECO:0000256" key="1">
    <source>
        <dbReference type="ARBA" id="ARBA00022737"/>
    </source>
</evidence>
<evidence type="ECO:0008006" key="6">
    <source>
        <dbReference type="Google" id="ProtNLM"/>
    </source>
</evidence>
<dbReference type="OrthoDB" id="10466558at2759"/>
<keyword evidence="5" id="KW-1185">Reference proteome</keyword>
<proteinExistence type="predicted"/>
<accession>A0A9P6U096</accession>
<reference evidence="4" key="1">
    <citation type="journal article" date="2020" name="Fungal Divers.">
        <title>Resolving the Mortierellaceae phylogeny through synthesis of multi-gene phylogenetics and phylogenomics.</title>
        <authorList>
            <person name="Vandepol N."/>
            <person name="Liber J."/>
            <person name="Desiro A."/>
            <person name="Na H."/>
            <person name="Kennedy M."/>
            <person name="Barry K."/>
            <person name="Grigoriev I.V."/>
            <person name="Miller A.N."/>
            <person name="O'Donnell K."/>
            <person name="Stajich J.E."/>
            <person name="Bonito G."/>
        </authorList>
    </citation>
    <scope>NUCLEOTIDE SEQUENCE</scope>
    <source>
        <strain evidence="4">KOD948</strain>
    </source>
</reference>
<keyword evidence="2" id="KW-0175">Coiled coil</keyword>
<dbReference type="PANTHER" id="PTHR10582:SF2">
    <property type="entry name" value="INACTIVE"/>
    <property type="match status" value="1"/>
</dbReference>
<name>A0A9P6U096_9FUNG</name>
<feature type="transmembrane region" description="Helical" evidence="3">
    <location>
        <begin position="702"/>
        <end position="724"/>
    </location>
</feature>
<evidence type="ECO:0000256" key="2">
    <source>
        <dbReference type="SAM" id="Coils"/>
    </source>
</evidence>
<evidence type="ECO:0000313" key="5">
    <source>
        <dbReference type="Proteomes" id="UP000726737"/>
    </source>
</evidence>
<dbReference type="EMBL" id="JAAAJA010000445">
    <property type="protein sequence ID" value="KAG0253677.1"/>
    <property type="molecule type" value="Genomic_DNA"/>
</dbReference>
<sequence>MAIYSGGRITLHWILTGMIFGHSPRSNVNTIINSIRFNQDDTRILATTMNDNNDLTKAANGLIFETSTMAIVDKLFIPQTCNSQIPAMAGRDPTFYSIHEATLDHVPSYPQSGSTCTDQCLVSLTPLSSAQHSFTYNNPAQFTIASGLHYQLELLEPARSPNDVALSVTISNKSTSLKKLVISHTWPWLLIGSINYGVVLGCSMRLVLVSERCVFVWRLPDSLDGDLRLDFIKTSQFRYRWMGCAHQELYYSRKIFGKVEGNFHMECQFAVKDLKDFEKEMEVVVTTYLDAEAGTQMALLQYVGTHINGCYDSTRPSDPLLATICRLWTRESQKANRHHEHGQFLSALLECHDTRWFLRPDTPLESNPLWILLEAAKKESQIMLLSNILIDHCFERAGAEKDLGYLSTVLQCFHVLVSSGPLHTDLANRILRILTFFPVKTHKYIIDHHTIAHPSGSRWRFWKPIMQPLYYCQNPILQLSSECKSDPTIHRFTRDLCVAQFALLWQYRGDTIHSSDRQYMPRMVAPSWTRMLCVLIWHKCKLVADDNVKSHDFALDMLDSPAIAALIEYKWNTIGFKYCMVRFLFQCCYYLLVLIVVFLQIYGDYHGTLLGAFAAVAVISGLFLWLELVQLFKDWRHYISLIYNAIDLFLFGLPLAASINYFLIISGTIAGSTPEDGNAGFLSFSVGGRYDSINKELDSNNWAFLTLMSVFFFITTILMINALIASVNMALNDADKTWHLVWLEERLRVIERVENLTFHIPGFRQHYSWFPEEIYYSATADEIEDYQTKYLGGYRSTNTKAPHTSSSPEPASATNTGVEELLADTIPQQEMDKLLRRQEEFYKERNESAEKLAQEQITMFQGRLNVREESVKRHNALAQQQLREQVQEQLQKQMQEQMQEQKTASERQVAVLQEQNKGLQEQVKEIHAMLLILSKQASVESS</sequence>
<dbReference type="PANTHER" id="PTHR10582">
    <property type="entry name" value="TRANSIENT RECEPTOR POTENTIAL ION CHANNEL PROTEIN"/>
    <property type="match status" value="1"/>
</dbReference>
<evidence type="ECO:0000256" key="3">
    <source>
        <dbReference type="SAM" id="Phobius"/>
    </source>
</evidence>
<dbReference type="GO" id="GO:0098703">
    <property type="term" value="P:calcium ion import across plasma membrane"/>
    <property type="evidence" value="ECO:0007669"/>
    <property type="project" value="TreeGrafter"/>
</dbReference>
<keyword evidence="1" id="KW-0677">Repeat</keyword>
<feature type="transmembrane region" description="Helical" evidence="3">
    <location>
        <begin position="186"/>
        <end position="208"/>
    </location>
</feature>
<feature type="transmembrane region" description="Helical" evidence="3">
    <location>
        <begin position="609"/>
        <end position="629"/>
    </location>
</feature>
<dbReference type="InterPro" id="IPR024862">
    <property type="entry name" value="TRPV"/>
</dbReference>
<dbReference type="AlphaFoldDB" id="A0A9P6U096"/>
<dbReference type="Proteomes" id="UP000726737">
    <property type="component" value="Unassembled WGS sequence"/>
</dbReference>
<feature type="coiled-coil region" evidence="2">
    <location>
        <begin position="876"/>
        <end position="929"/>
    </location>
</feature>